<dbReference type="GO" id="GO:0005763">
    <property type="term" value="C:mitochondrial small ribosomal subunit"/>
    <property type="evidence" value="ECO:0007669"/>
    <property type="project" value="TreeGrafter"/>
</dbReference>
<feature type="region of interest" description="Disordered" evidence="1">
    <location>
        <begin position="1"/>
        <end position="23"/>
    </location>
</feature>
<reference evidence="2 3" key="1">
    <citation type="journal article" date="2012" name="Genome Biol.">
        <title>Genome and low-iron response of an oceanic diatom adapted to chronic iron limitation.</title>
        <authorList>
            <person name="Lommer M."/>
            <person name="Specht M."/>
            <person name="Roy A.S."/>
            <person name="Kraemer L."/>
            <person name="Andreson R."/>
            <person name="Gutowska M.A."/>
            <person name="Wolf J."/>
            <person name="Bergner S.V."/>
            <person name="Schilhabel M.B."/>
            <person name="Klostermeier U.C."/>
            <person name="Beiko R.G."/>
            <person name="Rosenstiel P."/>
            <person name="Hippler M."/>
            <person name="Laroche J."/>
        </authorList>
    </citation>
    <scope>NUCLEOTIDE SEQUENCE [LARGE SCALE GENOMIC DNA]</scope>
    <source>
        <strain evidence="2 3">CCMP1005</strain>
    </source>
</reference>
<evidence type="ECO:0000313" key="3">
    <source>
        <dbReference type="Proteomes" id="UP000266841"/>
    </source>
</evidence>
<sequence>MALAQEIEDAYVSHSEDDGDGSLGLELVDDAERRRGWGRLVRAPLKKGRHVVLDYCSAGVRGMGGEDGAAAWGGSEGRITRQRVSRGWSARSAPGTYQAARKARWGGLWPDLGGGEGVLGDGDDGRF</sequence>
<dbReference type="eggNOG" id="ENOG502R1XA">
    <property type="taxonomic scope" value="Eukaryota"/>
</dbReference>
<keyword evidence="3" id="KW-1185">Reference proteome</keyword>
<comment type="caution">
    <text evidence="2">The sequence shown here is derived from an EMBL/GenBank/DDBJ whole genome shotgun (WGS) entry which is preliminary data.</text>
</comment>
<dbReference type="GO" id="GO:0003735">
    <property type="term" value="F:structural constituent of ribosome"/>
    <property type="evidence" value="ECO:0007669"/>
    <property type="project" value="TreeGrafter"/>
</dbReference>
<dbReference type="AlphaFoldDB" id="K0R567"/>
<gene>
    <name evidence="2" type="ORF">THAOC_37885</name>
</gene>
<accession>K0R567</accession>
<evidence type="ECO:0000313" key="2">
    <source>
        <dbReference type="EMBL" id="EJK43651.1"/>
    </source>
</evidence>
<dbReference type="OrthoDB" id="421327at2759"/>
<protein>
    <submittedName>
        <fullName evidence="2">Uncharacterized protein</fullName>
    </submittedName>
</protein>
<name>K0R567_THAOC</name>
<evidence type="ECO:0000256" key="1">
    <source>
        <dbReference type="SAM" id="MobiDB-lite"/>
    </source>
</evidence>
<organism evidence="2 3">
    <name type="scientific">Thalassiosira oceanica</name>
    <name type="common">Marine diatom</name>
    <dbReference type="NCBI Taxonomy" id="159749"/>
    <lineage>
        <taxon>Eukaryota</taxon>
        <taxon>Sar</taxon>
        <taxon>Stramenopiles</taxon>
        <taxon>Ochrophyta</taxon>
        <taxon>Bacillariophyta</taxon>
        <taxon>Coscinodiscophyceae</taxon>
        <taxon>Thalassiosirophycidae</taxon>
        <taxon>Thalassiosirales</taxon>
        <taxon>Thalassiosiraceae</taxon>
        <taxon>Thalassiosira</taxon>
    </lineage>
</organism>
<dbReference type="EMBL" id="AGNL01050823">
    <property type="protein sequence ID" value="EJK43651.1"/>
    <property type="molecule type" value="Genomic_DNA"/>
</dbReference>
<dbReference type="PANTHER" id="PTHR13184">
    <property type="entry name" value="37S RIBOSOMAL PROTEIN S22"/>
    <property type="match status" value="1"/>
</dbReference>
<dbReference type="InterPro" id="IPR052571">
    <property type="entry name" value="Mt_RNA_Methyltransferase"/>
</dbReference>
<dbReference type="PANTHER" id="PTHR13184:SF5">
    <property type="entry name" value="METHYLTRANSFERASE-LIKE PROTEIN 17, MITOCHONDRIAL"/>
    <property type="match status" value="1"/>
</dbReference>
<proteinExistence type="predicted"/>
<dbReference type="Proteomes" id="UP000266841">
    <property type="component" value="Unassembled WGS sequence"/>
</dbReference>